<dbReference type="GO" id="GO:0005886">
    <property type="term" value="C:plasma membrane"/>
    <property type="evidence" value="ECO:0007669"/>
    <property type="project" value="UniProtKB-SubCell"/>
</dbReference>
<feature type="transmembrane region" description="Helical" evidence="6">
    <location>
        <begin position="130"/>
        <end position="153"/>
    </location>
</feature>
<protein>
    <submittedName>
        <fullName evidence="8">Major facilitator superfamily MFS_1</fullName>
    </submittedName>
</protein>
<feature type="transmembrane region" description="Helical" evidence="6">
    <location>
        <begin position="72"/>
        <end position="93"/>
    </location>
</feature>
<feature type="transmembrane region" description="Helical" evidence="6">
    <location>
        <begin position="336"/>
        <end position="355"/>
    </location>
</feature>
<evidence type="ECO:0000313" key="9">
    <source>
        <dbReference type="Proteomes" id="UP000002484"/>
    </source>
</evidence>
<evidence type="ECO:0000259" key="7">
    <source>
        <dbReference type="PROSITE" id="PS50850"/>
    </source>
</evidence>
<evidence type="ECO:0000256" key="1">
    <source>
        <dbReference type="ARBA" id="ARBA00004651"/>
    </source>
</evidence>
<keyword evidence="2 6" id="KW-0812">Transmembrane</keyword>
<dbReference type="InterPro" id="IPR036259">
    <property type="entry name" value="MFS_trans_sf"/>
</dbReference>
<dbReference type="InterPro" id="IPR050327">
    <property type="entry name" value="Proton-linked_MCT"/>
</dbReference>
<dbReference type="InterPro" id="IPR020846">
    <property type="entry name" value="MFS_dom"/>
</dbReference>
<dbReference type="Pfam" id="PF07690">
    <property type="entry name" value="MFS_1"/>
    <property type="match status" value="1"/>
</dbReference>
<dbReference type="STRING" id="298654.FraEuI1c_0834"/>
<keyword evidence="3 6" id="KW-1133">Transmembrane helix</keyword>
<dbReference type="RefSeq" id="WP_013422033.1">
    <property type="nucleotide sequence ID" value="NC_014666.1"/>
</dbReference>
<dbReference type="Gene3D" id="1.20.1250.20">
    <property type="entry name" value="MFS general substrate transporter like domains"/>
    <property type="match status" value="2"/>
</dbReference>
<feature type="transmembrane region" description="Helical" evidence="6">
    <location>
        <begin position="302"/>
        <end position="324"/>
    </location>
</feature>
<dbReference type="CDD" id="cd17355">
    <property type="entry name" value="MFS_YcxA_like"/>
    <property type="match status" value="1"/>
</dbReference>
<feature type="compositionally biased region" description="Basic and acidic residues" evidence="5">
    <location>
        <begin position="1"/>
        <end position="12"/>
    </location>
</feature>
<comment type="subcellular location">
    <subcellularLocation>
        <location evidence="1">Cell membrane</location>
        <topology evidence="1">Multi-pass membrane protein</topology>
    </subcellularLocation>
</comment>
<accession>E3IW70</accession>
<feature type="transmembrane region" description="Helical" evidence="6">
    <location>
        <begin position="394"/>
        <end position="413"/>
    </location>
</feature>
<proteinExistence type="predicted"/>
<evidence type="ECO:0000313" key="8">
    <source>
        <dbReference type="EMBL" id="ADP78912.1"/>
    </source>
</evidence>
<reference evidence="8 9" key="1">
    <citation type="submission" date="2010-10" db="EMBL/GenBank/DDBJ databases">
        <title>Complete sequence of Frankia sp. EuI1c.</title>
        <authorList>
            <consortium name="US DOE Joint Genome Institute"/>
            <person name="Lucas S."/>
            <person name="Copeland A."/>
            <person name="Lapidus A."/>
            <person name="Cheng J.-F."/>
            <person name="Bruce D."/>
            <person name="Goodwin L."/>
            <person name="Pitluck S."/>
            <person name="Chertkov O."/>
            <person name="Detter J.C."/>
            <person name="Han C."/>
            <person name="Tapia R."/>
            <person name="Land M."/>
            <person name="Hauser L."/>
            <person name="Jeffries C."/>
            <person name="Kyrpides N."/>
            <person name="Ivanova N."/>
            <person name="Mikhailova N."/>
            <person name="Beauchemin N."/>
            <person name="Sen A."/>
            <person name="Sur S.A."/>
            <person name="Gtari M."/>
            <person name="Wall L."/>
            <person name="Tisa L."/>
            <person name="Woyke T."/>
        </authorList>
    </citation>
    <scope>NUCLEOTIDE SEQUENCE [LARGE SCALE GENOMIC DNA]</scope>
    <source>
        <strain evidence="9">DSM 45817 / CECT 9037 / EuI1c</strain>
    </source>
</reference>
<feature type="transmembrane region" description="Helical" evidence="6">
    <location>
        <begin position="425"/>
        <end position="445"/>
    </location>
</feature>
<sequence length="472" mass="48962">MPGETQEARDQQPRAPASAELAGGWRGRLPHRAWLVAAVTFVALVGAAGFRAVPSVFILPLQDEFGWSRATISSAVSVNLVLYGLTAPFAAALMERFGIRRVVSVALLLVATGSGLTVFMTSTWQLIACWGVLVGLGTGSMALVFAATVAGRWFERRRGLVVGVLTAGGATGQLIFLPGLAALVDRYGWRTAALVVTVAAAAVVPLVLVGIRDYPGDVGLRPYGARPEPDGAQLAAVRPPDGAREASAAAAAGAAVSGLLGVLRDRAFWALAGGFFICGLSTNGLVGTHFVPAAHDHGLPEVTAASLLAVVGVFDIVGTVASGWLTDRFDSRHLLVMYYALRGCGLAGLPLLLSSRLHPSMIAFVVVYGLDWVATVPPTISLCRSAFGERAPVVFGWVFASHQLGAAVAAIAAGWVRGATGTYTAAWYGAAFLCLLAAFLSATVPDSRSTSTPGRRRGRRIAVDAPLPAPGT</sequence>
<evidence type="ECO:0000256" key="3">
    <source>
        <dbReference type="ARBA" id="ARBA00022989"/>
    </source>
</evidence>
<keyword evidence="9" id="KW-1185">Reference proteome</keyword>
<feature type="transmembrane region" description="Helical" evidence="6">
    <location>
        <begin position="160"/>
        <end position="181"/>
    </location>
</feature>
<name>E3IW70_PSEI1</name>
<feature type="transmembrane region" description="Helical" evidence="6">
    <location>
        <begin position="267"/>
        <end position="290"/>
    </location>
</feature>
<feature type="transmembrane region" description="Helical" evidence="6">
    <location>
        <begin position="105"/>
        <end position="124"/>
    </location>
</feature>
<dbReference type="eggNOG" id="COG2271">
    <property type="taxonomic scope" value="Bacteria"/>
</dbReference>
<dbReference type="PANTHER" id="PTHR11360:SF284">
    <property type="entry name" value="EG:103B4.3 PROTEIN-RELATED"/>
    <property type="match status" value="1"/>
</dbReference>
<dbReference type="PROSITE" id="PS50850">
    <property type="entry name" value="MFS"/>
    <property type="match status" value="1"/>
</dbReference>
<feature type="transmembrane region" description="Helical" evidence="6">
    <location>
        <begin position="187"/>
        <end position="211"/>
    </location>
</feature>
<dbReference type="SUPFAM" id="SSF103473">
    <property type="entry name" value="MFS general substrate transporter"/>
    <property type="match status" value="1"/>
</dbReference>
<feature type="transmembrane region" description="Helical" evidence="6">
    <location>
        <begin position="361"/>
        <end position="382"/>
    </location>
</feature>
<dbReference type="Proteomes" id="UP000002484">
    <property type="component" value="Chromosome"/>
</dbReference>
<dbReference type="EMBL" id="CP002299">
    <property type="protein sequence ID" value="ADP78912.1"/>
    <property type="molecule type" value="Genomic_DNA"/>
</dbReference>
<dbReference type="KEGG" id="fri:FraEuI1c_0834"/>
<organism evidence="8 9">
    <name type="scientific">Pseudofrankia inefficax (strain DSM 45817 / CECT 9037 / DDB 130130 / EuI1c)</name>
    <name type="common">Frankia inefficax</name>
    <dbReference type="NCBI Taxonomy" id="298654"/>
    <lineage>
        <taxon>Bacteria</taxon>
        <taxon>Bacillati</taxon>
        <taxon>Actinomycetota</taxon>
        <taxon>Actinomycetes</taxon>
        <taxon>Frankiales</taxon>
        <taxon>Frankiaceae</taxon>
        <taxon>Pseudofrankia</taxon>
    </lineage>
</organism>
<feature type="transmembrane region" description="Helical" evidence="6">
    <location>
        <begin position="33"/>
        <end position="52"/>
    </location>
</feature>
<feature type="region of interest" description="Disordered" evidence="5">
    <location>
        <begin position="1"/>
        <end position="21"/>
    </location>
</feature>
<dbReference type="InterPro" id="IPR011701">
    <property type="entry name" value="MFS"/>
</dbReference>
<dbReference type="HOGENOM" id="CLU_001265_59_9_11"/>
<evidence type="ECO:0000256" key="4">
    <source>
        <dbReference type="ARBA" id="ARBA00023136"/>
    </source>
</evidence>
<gene>
    <name evidence="8" type="ordered locus">FraEuI1c_0834</name>
</gene>
<feature type="domain" description="Major facilitator superfamily (MFS) profile" evidence="7">
    <location>
        <begin position="35"/>
        <end position="449"/>
    </location>
</feature>
<evidence type="ECO:0000256" key="5">
    <source>
        <dbReference type="SAM" id="MobiDB-lite"/>
    </source>
</evidence>
<dbReference type="GO" id="GO:0022857">
    <property type="term" value="F:transmembrane transporter activity"/>
    <property type="evidence" value="ECO:0007669"/>
    <property type="project" value="InterPro"/>
</dbReference>
<evidence type="ECO:0000256" key="2">
    <source>
        <dbReference type="ARBA" id="ARBA00022692"/>
    </source>
</evidence>
<dbReference type="AlphaFoldDB" id="E3IW70"/>
<evidence type="ECO:0000256" key="6">
    <source>
        <dbReference type="SAM" id="Phobius"/>
    </source>
</evidence>
<dbReference type="PANTHER" id="PTHR11360">
    <property type="entry name" value="MONOCARBOXYLATE TRANSPORTER"/>
    <property type="match status" value="1"/>
</dbReference>
<dbReference type="InParanoid" id="E3IW70"/>
<keyword evidence="4 6" id="KW-0472">Membrane</keyword>